<dbReference type="InterPro" id="IPR029063">
    <property type="entry name" value="SAM-dependent_MTases_sf"/>
</dbReference>
<dbReference type="AlphaFoldDB" id="A0A3B1DUB6"/>
<organism evidence="2">
    <name type="scientific">hydrothermal vent metagenome</name>
    <dbReference type="NCBI Taxonomy" id="652676"/>
    <lineage>
        <taxon>unclassified sequences</taxon>
        <taxon>metagenomes</taxon>
        <taxon>ecological metagenomes</taxon>
    </lineage>
</organism>
<gene>
    <name evidence="2" type="ORF">MNB_ARC-1_1165</name>
</gene>
<keyword evidence="2" id="KW-0808">Transferase</keyword>
<reference evidence="2" key="1">
    <citation type="submission" date="2018-10" db="EMBL/GenBank/DDBJ databases">
        <authorList>
            <person name="Aoki K."/>
        </authorList>
    </citation>
    <scope>NUCLEOTIDE SEQUENCE</scope>
</reference>
<accession>A0A3B1DUB6</accession>
<sequence length="358" mass="42106">MDSLVEFNYINQKDKSLVKIFTSSNTTIKRYILGINKFTKSILKHIQVDGVIDDFTRIQSSNKKDILNIKDIPKNSIILWVSMGSPLEVKNELDKMKFKNISYLALYRYSSFDLIEPPFITDFENDFKKNITSYKQIYNLLEDTLSKKIFIKILNFKISFDYTFMEGFVNDHDKQYFDKHIIKNIKNITFLDGGAYTGDTTPQVITRFPDFKKIFLIEPSLLHINIAKRNLKHISNLEFINCGLGANKMIIDESELIKNNCDHNYQTKNIDTIDNIINENIDFIKLDIEGAEQDAIDGAKHTILKYKPILAICIYHKAQDWYKIPQKILLINKDYKVYIRHYMEGIYETVMYFIPKRY</sequence>
<dbReference type="NCBIfam" id="TIGR01444">
    <property type="entry name" value="fkbM_fam"/>
    <property type="match status" value="1"/>
</dbReference>
<proteinExistence type="predicted"/>
<dbReference type="EMBL" id="UOYO01000048">
    <property type="protein sequence ID" value="VAY88256.1"/>
    <property type="molecule type" value="Genomic_DNA"/>
</dbReference>
<evidence type="ECO:0000313" key="2">
    <source>
        <dbReference type="EMBL" id="VAY88256.1"/>
    </source>
</evidence>
<name>A0A3B1DUB6_9ZZZZ</name>
<feature type="domain" description="Methyltransferase FkbM" evidence="1">
    <location>
        <begin position="263"/>
        <end position="317"/>
    </location>
</feature>
<dbReference type="InterPro" id="IPR006342">
    <property type="entry name" value="FkbM_mtfrase"/>
</dbReference>
<dbReference type="Pfam" id="PF05050">
    <property type="entry name" value="Methyltransf_21"/>
    <property type="match status" value="1"/>
</dbReference>
<dbReference type="GO" id="GO:0008168">
    <property type="term" value="F:methyltransferase activity"/>
    <property type="evidence" value="ECO:0007669"/>
    <property type="project" value="UniProtKB-KW"/>
</dbReference>
<dbReference type="Gene3D" id="3.40.50.150">
    <property type="entry name" value="Vaccinia Virus protein VP39"/>
    <property type="match status" value="1"/>
</dbReference>
<dbReference type="SUPFAM" id="SSF53335">
    <property type="entry name" value="S-adenosyl-L-methionine-dependent methyltransferases"/>
    <property type="match status" value="1"/>
</dbReference>
<protein>
    <submittedName>
        <fullName evidence="2">Probable methyltransferase</fullName>
    </submittedName>
</protein>
<dbReference type="GO" id="GO:0032259">
    <property type="term" value="P:methylation"/>
    <property type="evidence" value="ECO:0007669"/>
    <property type="project" value="UniProtKB-KW"/>
</dbReference>
<keyword evidence="2" id="KW-0489">Methyltransferase</keyword>
<evidence type="ECO:0000259" key="1">
    <source>
        <dbReference type="Pfam" id="PF05050"/>
    </source>
</evidence>